<proteinExistence type="predicted"/>
<dbReference type="InterPro" id="IPR050706">
    <property type="entry name" value="Cyclic-di-GMP_PDE-like"/>
</dbReference>
<dbReference type="Pfam" id="PF00072">
    <property type="entry name" value="Response_reg"/>
    <property type="match status" value="1"/>
</dbReference>
<dbReference type="SMART" id="SM00267">
    <property type="entry name" value="GGDEF"/>
    <property type="match status" value="1"/>
</dbReference>
<dbReference type="FunFam" id="3.30.70.270:FF:000001">
    <property type="entry name" value="Diguanylate cyclase domain protein"/>
    <property type="match status" value="1"/>
</dbReference>
<dbReference type="SMART" id="SM00052">
    <property type="entry name" value="EAL"/>
    <property type="match status" value="1"/>
</dbReference>
<dbReference type="Pfam" id="PF00990">
    <property type="entry name" value="GGDEF"/>
    <property type="match status" value="1"/>
</dbReference>
<sequence length="582" mass="66121">MSIPLQLLIVDDSENDSLLLVRELTKGGYDVSHERVDNSEDMRHAIAGSSWDIIITDHNMPGFDSTQALKIASDSNIDTPVIIVSGNMGEAIAVDAMKSGAMDYIMKDNLSRLVPAVQREVRESESRKARRQAEQTIIHMAYHDALTGLANRNEFEHRLKDAITVSKLRHIHHGLMYLDLDQFKIINDTCGHVAGDELLRQLSNVLNSQIRETDTLARLGGDEFGILLDNCPIETATTIADSIIKEINRFSFQWQNKSIDITTSIGLVAINNKSRNVSSVLSCADIACYTAKDLGRNRIHIYKEDDKELLRRHGEMQWVSRIRTAIQNDEFLLYRQNMMVVDQQESELSSFEFLLRLRDKTGEIIPPGAFIPAAERYNLMPDLDRWVINRAFRYLSENSKRLKSGSDSFFAFINLSGASLSDDKFFNYIRDKFQEYNLDQKIVCFEITETAAITNLQRAIDFIRDIKQQGCHFALDDFGSGLSSFTYLKNIPVDFLKIDGSFVRNMLYDDMDAAFVAAINQLGHVANLKTIAEFVENEQTLERLKDIGVDYAQGYGIHLPESIDDEENQYLESLVKRSNDKL</sequence>
<feature type="domain" description="Response regulatory" evidence="1">
    <location>
        <begin position="6"/>
        <end position="122"/>
    </location>
</feature>
<reference evidence="4" key="1">
    <citation type="submission" date="2018-06" db="EMBL/GenBank/DDBJ databases">
        <authorList>
            <person name="Zhirakovskaya E."/>
        </authorList>
    </citation>
    <scope>NUCLEOTIDE SEQUENCE</scope>
</reference>
<dbReference type="InterPro" id="IPR011006">
    <property type="entry name" value="CheY-like_superfamily"/>
</dbReference>
<protein>
    <submittedName>
        <fullName evidence="4">Diguanylate cyclase/phosphodiesterase (GGDEF &amp; EAL domains) with PAS/PAC sensor(S)</fullName>
    </submittedName>
</protein>
<feature type="domain" description="GGDEF" evidence="3">
    <location>
        <begin position="171"/>
        <end position="304"/>
    </location>
</feature>
<dbReference type="AlphaFoldDB" id="A0A3B0ZBR5"/>
<dbReference type="SUPFAM" id="SSF55073">
    <property type="entry name" value="Nucleotide cyclase"/>
    <property type="match status" value="1"/>
</dbReference>
<evidence type="ECO:0000259" key="2">
    <source>
        <dbReference type="PROSITE" id="PS50883"/>
    </source>
</evidence>
<name>A0A3B0ZBR5_9ZZZZ</name>
<dbReference type="CDD" id="cd01948">
    <property type="entry name" value="EAL"/>
    <property type="match status" value="1"/>
</dbReference>
<dbReference type="PROSITE" id="PS50887">
    <property type="entry name" value="GGDEF"/>
    <property type="match status" value="1"/>
</dbReference>
<dbReference type="Gene3D" id="3.20.20.450">
    <property type="entry name" value="EAL domain"/>
    <property type="match status" value="1"/>
</dbReference>
<dbReference type="EMBL" id="UOFS01000003">
    <property type="protein sequence ID" value="VAW90828.1"/>
    <property type="molecule type" value="Genomic_DNA"/>
</dbReference>
<dbReference type="NCBIfam" id="TIGR00254">
    <property type="entry name" value="GGDEF"/>
    <property type="match status" value="1"/>
</dbReference>
<dbReference type="PANTHER" id="PTHR33121:SF23">
    <property type="entry name" value="CYCLIC DI-GMP PHOSPHODIESTERASE PDEB"/>
    <property type="match status" value="1"/>
</dbReference>
<evidence type="ECO:0000259" key="3">
    <source>
        <dbReference type="PROSITE" id="PS50887"/>
    </source>
</evidence>
<dbReference type="InterPro" id="IPR000160">
    <property type="entry name" value="GGDEF_dom"/>
</dbReference>
<dbReference type="SMART" id="SM00448">
    <property type="entry name" value="REC"/>
    <property type="match status" value="1"/>
</dbReference>
<dbReference type="CDD" id="cd00156">
    <property type="entry name" value="REC"/>
    <property type="match status" value="1"/>
</dbReference>
<dbReference type="Pfam" id="PF00563">
    <property type="entry name" value="EAL"/>
    <property type="match status" value="1"/>
</dbReference>
<dbReference type="Gene3D" id="3.40.50.2300">
    <property type="match status" value="1"/>
</dbReference>
<dbReference type="InterPro" id="IPR035919">
    <property type="entry name" value="EAL_sf"/>
</dbReference>
<dbReference type="Gene3D" id="3.30.70.270">
    <property type="match status" value="1"/>
</dbReference>
<dbReference type="GO" id="GO:0000160">
    <property type="term" value="P:phosphorelay signal transduction system"/>
    <property type="evidence" value="ECO:0007669"/>
    <property type="project" value="InterPro"/>
</dbReference>
<dbReference type="InterPro" id="IPR029787">
    <property type="entry name" value="Nucleotide_cyclase"/>
</dbReference>
<dbReference type="GO" id="GO:0071111">
    <property type="term" value="F:cyclic-guanylate-specific phosphodiesterase activity"/>
    <property type="evidence" value="ECO:0007669"/>
    <property type="project" value="InterPro"/>
</dbReference>
<evidence type="ECO:0000313" key="4">
    <source>
        <dbReference type="EMBL" id="VAW90828.1"/>
    </source>
</evidence>
<gene>
    <name evidence="4" type="ORF">MNBD_GAMMA22-1257</name>
</gene>
<dbReference type="PROSITE" id="PS50883">
    <property type="entry name" value="EAL"/>
    <property type="match status" value="1"/>
</dbReference>
<dbReference type="SUPFAM" id="SSF141868">
    <property type="entry name" value="EAL domain-like"/>
    <property type="match status" value="1"/>
</dbReference>
<dbReference type="InterPro" id="IPR001633">
    <property type="entry name" value="EAL_dom"/>
</dbReference>
<dbReference type="SUPFAM" id="SSF52172">
    <property type="entry name" value="CheY-like"/>
    <property type="match status" value="1"/>
</dbReference>
<dbReference type="PANTHER" id="PTHR33121">
    <property type="entry name" value="CYCLIC DI-GMP PHOSPHODIESTERASE PDEF"/>
    <property type="match status" value="1"/>
</dbReference>
<evidence type="ECO:0000259" key="1">
    <source>
        <dbReference type="PROSITE" id="PS50110"/>
    </source>
</evidence>
<dbReference type="PROSITE" id="PS50110">
    <property type="entry name" value="RESPONSE_REGULATORY"/>
    <property type="match status" value="1"/>
</dbReference>
<dbReference type="CDD" id="cd01949">
    <property type="entry name" value="GGDEF"/>
    <property type="match status" value="1"/>
</dbReference>
<dbReference type="InterPro" id="IPR001789">
    <property type="entry name" value="Sig_transdc_resp-reg_receiver"/>
</dbReference>
<feature type="domain" description="EAL" evidence="2">
    <location>
        <begin position="315"/>
        <end position="574"/>
    </location>
</feature>
<organism evidence="4">
    <name type="scientific">hydrothermal vent metagenome</name>
    <dbReference type="NCBI Taxonomy" id="652676"/>
    <lineage>
        <taxon>unclassified sequences</taxon>
        <taxon>metagenomes</taxon>
        <taxon>ecological metagenomes</taxon>
    </lineage>
</organism>
<dbReference type="InterPro" id="IPR043128">
    <property type="entry name" value="Rev_trsase/Diguanyl_cyclase"/>
</dbReference>
<accession>A0A3B0ZBR5</accession>